<evidence type="ECO:0000256" key="3">
    <source>
        <dbReference type="ARBA" id="ARBA00022448"/>
    </source>
</evidence>
<comment type="similarity">
    <text evidence="2">Belongs to the CRT-like transporter family.</text>
</comment>
<evidence type="ECO:0000256" key="8">
    <source>
        <dbReference type="SAM" id="Phobius"/>
    </source>
</evidence>
<feature type="transmembrane region" description="Helical" evidence="8">
    <location>
        <begin position="398"/>
        <end position="418"/>
    </location>
</feature>
<feature type="transmembrane region" description="Helical" evidence="8">
    <location>
        <begin position="294"/>
        <end position="311"/>
    </location>
</feature>
<reference evidence="9 10" key="1">
    <citation type="journal article" date="2024" name="Plant Biotechnol. J.">
        <title>Dendrobium thyrsiflorum genome and its molecular insights into genes involved in important horticultural traits.</title>
        <authorList>
            <person name="Chen B."/>
            <person name="Wang J.Y."/>
            <person name="Zheng P.J."/>
            <person name="Li K.L."/>
            <person name="Liang Y.M."/>
            <person name="Chen X.F."/>
            <person name="Zhang C."/>
            <person name="Zhao X."/>
            <person name="He X."/>
            <person name="Zhang G.Q."/>
            <person name="Liu Z.J."/>
            <person name="Xu Q."/>
        </authorList>
    </citation>
    <scope>NUCLEOTIDE SEQUENCE [LARGE SCALE GENOMIC DNA]</scope>
    <source>
        <tissue evidence="9">Leaf</tissue>
    </source>
</reference>
<evidence type="ECO:0000256" key="2">
    <source>
        <dbReference type="ARBA" id="ARBA00006690"/>
    </source>
</evidence>
<dbReference type="PANTHER" id="PTHR31326">
    <property type="entry name" value="PROTEIN CLT2, CHLOROPLASTIC"/>
    <property type="match status" value="1"/>
</dbReference>
<evidence type="ECO:0000256" key="6">
    <source>
        <dbReference type="ARBA" id="ARBA00023136"/>
    </source>
</evidence>
<sequence length="642" mass="69926">MLPLSLDLLCRTDPDRVVGVEPNLSRFDSDSASTSSRVLLCSHTTIPPPFYVSTSSPSFYISTCSPPFSVSTSLAPTSFAADSLLKPCDSSLLTSDPYPSFAPANAFSELALGTPSSAPVSHTIMMPMPDLRPKLVPRPTLSDKSFTGEVPRSLLKCRNLKKRASTPEEINGDEEDGTHEDGKSRSCVTHSQRRRGENSTSAKVANVDLLMIPGVEPKNLRKLEDKEFRGVSQLKKLYDKFYDECSHKMVKFLQSSASVPRNHAESITFKESVDEEVKKERSEPDMKLRQERRYVAVYFSILYVRCSVGIVTKEMLAVPKSRFMAIGLLEALGVACGMSAGAMLPGPAIPILSQALRFPKLGIAFLAGGLLPEPLGTEAFLVCQLVLSVLILRRRYSLNQILGCLLVTAGVILAVASGSSDGQLLSGIEFLWPALMVISSAFQAGASILKEFVFIDGAKRLQGKSLDIFVVNSFGSGFQALFVFLLLPFLSNLRGIPFTQLPQYLKYGAACFLNIGGHMAGKLLNNVLTFRFKHFLLSFLDFKVHVGKYCEGAPFLPLLFILTNMAFNISLLNLVKMSSALLSSLAATLAVPLSIYILSLPLPYIPEGSNLNAFFVIGTAILVSGLALYNLPKSGNQPHRND</sequence>
<evidence type="ECO:0000256" key="1">
    <source>
        <dbReference type="ARBA" id="ARBA00004141"/>
    </source>
</evidence>
<evidence type="ECO:0000256" key="4">
    <source>
        <dbReference type="ARBA" id="ARBA00022692"/>
    </source>
</evidence>
<feature type="transmembrane region" description="Helical" evidence="8">
    <location>
        <begin position="555"/>
        <end position="575"/>
    </location>
</feature>
<feature type="transmembrane region" description="Helical" evidence="8">
    <location>
        <begin position="323"/>
        <end position="343"/>
    </location>
</feature>
<keyword evidence="3" id="KW-0813">Transport</keyword>
<feature type="transmembrane region" description="Helical" evidence="8">
    <location>
        <begin position="363"/>
        <end position="391"/>
    </location>
</feature>
<feature type="transmembrane region" description="Helical" evidence="8">
    <location>
        <begin position="582"/>
        <end position="605"/>
    </location>
</feature>
<comment type="subcellular location">
    <subcellularLocation>
        <location evidence="1">Membrane</location>
        <topology evidence="1">Multi-pass membrane protein</topology>
    </subcellularLocation>
</comment>
<keyword evidence="4 8" id="KW-0812">Transmembrane</keyword>
<name>A0ABD0VTZ0_DENTH</name>
<dbReference type="GO" id="GO:0016020">
    <property type="term" value="C:membrane"/>
    <property type="evidence" value="ECO:0007669"/>
    <property type="project" value="UniProtKB-SubCell"/>
</dbReference>
<dbReference type="PANTHER" id="PTHR31326:SF1">
    <property type="entry name" value="PROTEIN CLT2, CHLOROPLASTIC"/>
    <property type="match status" value="1"/>
</dbReference>
<keyword evidence="5 8" id="KW-1133">Transmembrane helix</keyword>
<protein>
    <recommendedName>
        <fullName evidence="11">Protein CLT2, chloroplastic</fullName>
    </recommendedName>
</protein>
<dbReference type="Pfam" id="PF08627">
    <property type="entry name" value="CRT-like"/>
    <property type="match status" value="1"/>
</dbReference>
<feature type="transmembrane region" description="Helical" evidence="8">
    <location>
        <begin position="611"/>
        <end position="631"/>
    </location>
</feature>
<accession>A0ABD0VTZ0</accession>
<dbReference type="Proteomes" id="UP001552299">
    <property type="component" value="Unassembled WGS sequence"/>
</dbReference>
<gene>
    <name evidence="9" type="ORF">M5K25_004352</name>
</gene>
<keyword evidence="6 8" id="KW-0472">Membrane</keyword>
<evidence type="ECO:0000256" key="7">
    <source>
        <dbReference type="SAM" id="MobiDB-lite"/>
    </source>
</evidence>
<dbReference type="InterPro" id="IPR013936">
    <property type="entry name" value="CRT-like"/>
</dbReference>
<dbReference type="EMBL" id="JANQDX010000004">
    <property type="protein sequence ID" value="KAL0925972.1"/>
    <property type="molecule type" value="Genomic_DNA"/>
</dbReference>
<feature type="transmembrane region" description="Helical" evidence="8">
    <location>
        <begin position="469"/>
        <end position="490"/>
    </location>
</feature>
<proteinExistence type="inferred from homology"/>
<feature type="region of interest" description="Disordered" evidence="7">
    <location>
        <begin position="161"/>
        <end position="201"/>
    </location>
</feature>
<evidence type="ECO:0000313" key="10">
    <source>
        <dbReference type="Proteomes" id="UP001552299"/>
    </source>
</evidence>
<evidence type="ECO:0008006" key="11">
    <source>
        <dbReference type="Google" id="ProtNLM"/>
    </source>
</evidence>
<evidence type="ECO:0000256" key="5">
    <source>
        <dbReference type="ARBA" id="ARBA00022989"/>
    </source>
</evidence>
<keyword evidence="10" id="KW-1185">Reference proteome</keyword>
<feature type="transmembrane region" description="Helical" evidence="8">
    <location>
        <begin position="430"/>
        <end position="449"/>
    </location>
</feature>
<dbReference type="AlphaFoldDB" id="A0ABD0VTZ0"/>
<comment type="caution">
    <text evidence="9">The sequence shown here is derived from an EMBL/GenBank/DDBJ whole genome shotgun (WGS) entry which is preliminary data.</text>
</comment>
<organism evidence="9 10">
    <name type="scientific">Dendrobium thyrsiflorum</name>
    <name type="common">Pinecone-like raceme dendrobium</name>
    <name type="synonym">Orchid</name>
    <dbReference type="NCBI Taxonomy" id="117978"/>
    <lineage>
        <taxon>Eukaryota</taxon>
        <taxon>Viridiplantae</taxon>
        <taxon>Streptophyta</taxon>
        <taxon>Embryophyta</taxon>
        <taxon>Tracheophyta</taxon>
        <taxon>Spermatophyta</taxon>
        <taxon>Magnoliopsida</taxon>
        <taxon>Liliopsida</taxon>
        <taxon>Asparagales</taxon>
        <taxon>Orchidaceae</taxon>
        <taxon>Epidendroideae</taxon>
        <taxon>Malaxideae</taxon>
        <taxon>Dendrobiinae</taxon>
        <taxon>Dendrobium</taxon>
    </lineage>
</organism>
<evidence type="ECO:0000313" key="9">
    <source>
        <dbReference type="EMBL" id="KAL0925972.1"/>
    </source>
</evidence>